<keyword evidence="2" id="KW-0233">DNA recombination</keyword>
<evidence type="ECO:0000256" key="1">
    <source>
        <dbReference type="ARBA" id="ARBA00023125"/>
    </source>
</evidence>
<evidence type="ECO:0000259" key="3">
    <source>
        <dbReference type="PROSITE" id="PS51737"/>
    </source>
</evidence>
<reference evidence="4 5" key="1">
    <citation type="submission" date="2016-10" db="EMBL/GenBank/DDBJ databases">
        <authorList>
            <person name="de Groot N.N."/>
        </authorList>
    </citation>
    <scope>NUCLEOTIDE SEQUENCE [LARGE SCALE GENOMIC DNA]</scope>
    <source>
        <strain evidence="4 5">KHGC13</strain>
    </source>
</reference>
<dbReference type="InterPro" id="IPR011109">
    <property type="entry name" value="DNA_bind_recombinase_dom"/>
</dbReference>
<dbReference type="AlphaFoldDB" id="A0A1I7IKI5"/>
<keyword evidence="5" id="KW-1185">Reference proteome</keyword>
<dbReference type="STRING" id="155865.SAMN05216515_1544"/>
<dbReference type="InterPro" id="IPR050639">
    <property type="entry name" value="SSR_resolvase"/>
</dbReference>
<evidence type="ECO:0000313" key="4">
    <source>
        <dbReference type="EMBL" id="SFU73408.1"/>
    </source>
</evidence>
<organism evidence="4 5">
    <name type="scientific">Eubacterium pyruvativorans</name>
    <dbReference type="NCBI Taxonomy" id="155865"/>
    <lineage>
        <taxon>Bacteria</taxon>
        <taxon>Bacillati</taxon>
        <taxon>Bacillota</taxon>
        <taxon>Clostridia</taxon>
        <taxon>Eubacteriales</taxon>
        <taxon>Eubacteriaceae</taxon>
        <taxon>Eubacterium</taxon>
    </lineage>
</organism>
<protein>
    <submittedName>
        <fullName evidence="4">Recombinase zinc beta ribbon domain-containing protein</fullName>
    </submittedName>
</protein>
<evidence type="ECO:0000256" key="2">
    <source>
        <dbReference type="ARBA" id="ARBA00023172"/>
    </source>
</evidence>
<dbReference type="Gene3D" id="3.90.1750.20">
    <property type="entry name" value="Putative Large Serine Recombinase, Chain B, Domain 2"/>
    <property type="match status" value="1"/>
</dbReference>
<proteinExistence type="predicted"/>
<dbReference type="PANTHER" id="PTHR30461:SF2">
    <property type="entry name" value="SERINE RECOMBINASE PINE-RELATED"/>
    <property type="match status" value="1"/>
</dbReference>
<gene>
    <name evidence="4" type="ORF">SAMN05216508_1514</name>
</gene>
<sequence>MSQNIRLGIQYRFQQGKMQVNFSRFLGYTRDEEGMCVIVPEEAKTVKRIFREYLEGASLVEICRGLEADGILTGAHKEKWRPETVQKMLRNEKYMGGALLQKTYTTDFITKKKVVNNGIAPQYYVENSHEAIIPKNLFMRVQEEMERRSNLTSGAGRKKRLYSSKYALSGIVFCGHCGEIFRRIRWNNRGCRSTVWRCVSRVLKKSSEVDCPARTLHEETLHEAVVAAINQVLALDETFFENYRKSLDAALGANSELSLREIEELLTEKQRVLVSLSPEDPRYEMVADEIYGLRDRKQQVLMDDANRETAVRRAEELMEFVRAQEDEIEKYDDSLVRKLIEKVTVYDDRINIAFKSGVDVDIEA</sequence>
<keyword evidence="1" id="KW-0238">DNA-binding</keyword>
<dbReference type="Proteomes" id="UP000198817">
    <property type="component" value="Unassembled WGS sequence"/>
</dbReference>
<dbReference type="InterPro" id="IPR038109">
    <property type="entry name" value="DNA_bind_recomb_sf"/>
</dbReference>
<dbReference type="Pfam" id="PF13408">
    <property type="entry name" value="Zn_ribbon_recom"/>
    <property type="match status" value="1"/>
</dbReference>
<dbReference type="OrthoDB" id="9769353at2"/>
<dbReference type="GO" id="GO:0003677">
    <property type="term" value="F:DNA binding"/>
    <property type="evidence" value="ECO:0007669"/>
    <property type="project" value="UniProtKB-KW"/>
</dbReference>
<evidence type="ECO:0000313" key="5">
    <source>
        <dbReference type="Proteomes" id="UP000198817"/>
    </source>
</evidence>
<dbReference type="EMBL" id="FPBT01000051">
    <property type="protein sequence ID" value="SFU73408.1"/>
    <property type="molecule type" value="Genomic_DNA"/>
</dbReference>
<name>A0A1I7IKI5_9FIRM</name>
<feature type="domain" description="Recombinase" evidence="3">
    <location>
        <begin position="25"/>
        <end position="151"/>
    </location>
</feature>
<dbReference type="InterPro" id="IPR025827">
    <property type="entry name" value="Zn_ribbon_recom_dom"/>
</dbReference>
<dbReference type="Pfam" id="PF07508">
    <property type="entry name" value="Recombinase"/>
    <property type="match status" value="1"/>
</dbReference>
<dbReference type="PANTHER" id="PTHR30461">
    <property type="entry name" value="DNA-INVERTASE FROM LAMBDOID PROPHAGE"/>
    <property type="match status" value="1"/>
</dbReference>
<dbReference type="GO" id="GO:0000150">
    <property type="term" value="F:DNA strand exchange activity"/>
    <property type="evidence" value="ECO:0007669"/>
    <property type="project" value="InterPro"/>
</dbReference>
<dbReference type="PROSITE" id="PS51737">
    <property type="entry name" value="RECOMBINASE_DNA_BIND"/>
    <property type="match status" value="1"/>
</dbReference>
<dbReference type="RefSeq" id="WP_090472303.1">
    <property type="nucleotide sequence ID" value="NZ_FOWF01000054.1"/>
</dbReference>
<accession>A0A1I7IKI5</accession>